<comment type="caution">
    <text evidence="2">The sequence shown here is derived from an EMBL/GenBank/DDBJ whole genome shotgun (WGS) entry which is preliminary data.</text>
</comment>
<name>W1VMH0_9ACTO</name>
<reference evidence="2 3" key="1">
    <citation type="submission" date="2013-12" db="EMBL/GenBank/DDBJ databases">
        <title>A Varibaculum cambriense genome reconstructed from a premature infant gut community with otherwise low bacterial novelty that shifts toward anaerobic metabolism during the third week of life.</title>
        <authorList>
            <person name="Brown C.T."/>
            <person name="Sharon I."/>
            <person name="Thomas B.C."/>
            <person name="Castelle C.J."/>
            <person name="Morowitz M.J."/>
            <person name="Banfield J.F."/>
        </authorList>
    </citation>
    <scope>NUCLEOTIDE SEQUENCE [LARGE SCALE GENOMIC DNA]</scope>
    <source>
        <strain evidence="3">DORA_12</strain>
    </source>
</reference>
<sequence>MESLGRDDPLGPGVTVVRRDGQPQVHRASVGLVDPTVTATGVGRVVGEDACVKALDVEVKDRPGLGVDHVGGVRETEAAAPIGVPLSKDGLALPGLAVVGGAALDDPVGVRGVSATGPAIKRTAVVGGDQVTVRRHGDRGDTNVVSPFSRDRQGHGPAHTCLQRGVGVRARERTGPVELAGTTDLDLFTQRRLSNQDAALVPGAGGDSPGHARREAASLEVGSRDGVRGEEALIRASCLHHRPAAVADVVQVGAAHEQ</sequence>
<dbReference type="Proteomes" id="UP000018852">
    <property type="component" value="Unassembled WGS sequence"/>
</dbReference>
<evidence type="ECO:0000313" key="2">
    <source>
        <dbReference type="EMBL" id="ETJ06881.1"/>
    </source>
</evidence>
<accession>W1VMH0</accession>
<gene>
    <name evidence="2" type="ORF">Q605_AUC00193G0002</name>
</gene>
<evidence type="ECO:0000256" key="1">
    <source>
        <dbReference type="SAM" id="MobiDB-lite"/>
    </source>
</evidence>
<evidence type="ECO:0000313" key="3">
    <source>
        <dbReference type="Proteomes" id="UP000018852"/>
    </source>
</evidence>
<dbReference type="EMBL" id="AZLV01000193">
    <property type="protein sequence ID" value="ETJ06881.1"/>
    <property type="molecule type" value="Genomic_DNA"/>
</dbReference>
<organism evidence="2 3">
    <name type="scientific">Actinomyces urogenitalis DORA_12</name>
    <dbReference type="NCBI Taxonomy" id="1403939"/>
    <lineage>
        <taxon>Bacteria</taxon>
        <taxon>Bacillati</taxon>
        <taxon>Actinomycetota</taxon>
        <taxon>Actinomycetes</taxon>
        <taxon>Actinomycetales</taxon>
        <taxon>Actinomycetaceae</taxon>
        <taxon>Actinomyces</taxon>
    </lineage>
</organism>
<protein>
    <submittedName>
        <fullName evidence="2">Uncharacterized protein</fullName>
    </submittedName>
</protein>
<proteinExistence type="predicted"/>
<feature type="region of interest" description="Disordered" evidence="1">
    <location>
        <begin position="133"/>
        <end position="158"/>
    </location>
</feature>
<dbReference type="AlphaFoldDB" id="W1VMH0"/>